<keyword evidence="2" id="KW-1185">Reference proteome</keyword>
<dbReference type="EMBL" id="BQNB010009953">
    <property type="protein sequence ID" value="GJS70735.1"/>
    <property type="molecule type" value="Genomic_DNA"/>
</dbReference>
<evidence type="ECO:0000313" key="2">
    <source>
        <dbReference type="Proteomes" id="UP001151760"/>
    </source>
</evidence>
<sequence>MCLRRRQNPKYIEDLARATLEEAFDEPESSELLVWWRPQENRSGNTFMSSEYLRAIRLDRSLAARIKYREGAEGCASESFVGPRTWGGPESREQSLAYTHEVLQNPKAAQVYTKRMLDDFVLRHFINHGMHGGNRMSIMAAEDRGEKRSIPGGALYTKPNGMAEAGNVGLISMFQVAESVLSKVSVFWSPGVLGELLDEKTGRGSCDLVLESYGLGCMYHNSDTGVGDASGRFTCAARQTSRLAATNNVEVIIGSKQSTEDVDAEA</sequence>
<reference evidence="1" key="2">
    <citation type="submission" date="2022-01" db="EMBL/GenBank/DDBJ databases">
        <authorList>
            <person name="Yamashiro T."/>
            <person name="Shiraishi A."/>
            <person name="Satake H."/>
            <person name="Nakayama K."/>
        </authorList>
    </citation>
    <scope>NUCLEOTIDE SEQUENCE</scope>
</reference>
<comment type="caution">
    <text evidence="1">The sequence shown here is derived from an EMBL/GenBank/DDBJ whole genome shotgun (WGS) entry which is preliminary data.</text>
</comment>
<accession>A0ABQ4Y112</accession>
<evidence type="ECO:0000313" key="1">
    <source>
        <dbReference type="EMBL" id="GJS70735.1"/>
    </source>
</evidence>
<gene>
    <name evidence="1" type="ORF">Tco_0703576</name>
</gene>
<reference evidence="1" key="1">
    <citation type="journal article" date="2022" name="Int. J. Mol. Sci.">
        <title>Draft Genome of Tanacetum Coccineum: Genomic Comparison of Closely Related Tanacetum-Family Plants.</title>
        <authorList>
            <person name="Yamashiro T."/>
            <person name="Shiraishi A."/>
            <person name="Nakayama K."/>
            <person name="Satake H."/>
        </authorList>
    </citation>
    <scope>NUCLEOTIDE SEQUENCE</scope>
</reference>
<proteinExistence type="predicted"/>
<protein>
    <submittedName>
        <fullName evidence="1">Uncharacterized protein</fullName>
    </submittedName>
</protein>
<organism evidence="1 2">
    <name type="scientific">Tanacetum coccineum</name>
    <dbReference type="NCBI Taxonomy" id="301880"/>
    <lineage>
        <taxon>Eukaryota</taxon>
        <taxon>Viridiplantae</taxon>
        <taxon>Streptophyta</taxon>
        <taxon>Embryophyta</taxon>
        <taxon>Tracheophyta</taxon>
        <taxon>Spermatophyta</taxon>
        <taxon>Magnoliopsida</taxon>
        <taxon>eudicotyledons</taxon>
        <taxon>Gunneridae</taxon>
        <taxon>Pentapetalae</taxon>
        <taxon>asterids</taxon>
        <taxon>campanulids</taxon>
        <taxon>Asterales</taxon>
        <taxon>Asteraceae</taxon>
        <taxon>Asteroideae</taxon>
        <taxon>Anthemideae</taxon>
        <taxon>Anthemidinae</taxon>
        <taxon>Tanacetum</taxon>
    </lineage>
</organism>
<dbReference type="Proteomes" id="UP001151760">
    <property type="component" value="Unassembled WGS sequence"/>
</dbReference>
<name>A0ABQ4Y112_9ASTR</name>